<dbReference type="RefSeq" id="WP_066517675.1">
    <property type="nucleotide sequence ID" value="NZ_AP017655.1"/>
</dbReference>
<reference evidence="1 2" key="1">
    <citation type="submission" date="2016-10" db="EMBL/GenBank/DDBJ databases">
        <title>Complete Genome Sequence of the Nonylphenol-Degrading Bacterium Sphingobium cloacae JCM 10874T.</title>
        <authorList>
            <person name="Ootsuka M."/>
            <person name="Nishizawa T."/>
            <person name="Ohta H."/>
        </authorList>
    </citation>
    <scope>NUCLEOTIDE SEQUENCE [LARGE SCALE GENOMIC DNA]</scope>
    <source>
        <strain evidence="1 2">JCM 10874</strain>
    </source>
</reference>
<keyword evidence="2" id="KW-1185">Reference proteome</keyword>
<dbReference type="Proteomes" id="UP000218272">
    <property type="component" value="Chromosome SCLO_1"/>
</dbReference>
<evidence type="ECO:0000313" key="1">
    <source>
        <dbReference type="EMBL" id="BAV64779.1"/>
    </source>
</evidence>
<accession>A0A1E1F2N1</accession>
<protein>
    <submittedName>
        <fullName evidence="1">Uncharacterized protein</fullName>
    </submittedName>
</protein>
<proteinExistence type="predicted"/>
<dbReference type="KEGG" id="sclo:SCLO_1017390"/>
<organism evidence="1 2">
    <name type="scientific">Sphingobium cloacae</name>
    <dbReference type="NCBI Taxonomy" id="120107"/>
    <lineage>
        <taxon>Bacteria</taxon>
        <taxon>Pseudomonadati</taxon>
        <taxon>Pseudomonadota</taxon>
        <taxon>Alphaproteobacteria</taxon>
        <taxon>Sphingomonadales</taxon>
        <taxon>Sphingomonadaceae</taxon>
        <taxon>Sphingobium</taxon>
    </lineage>
</organism>
<evidence type="ECO:0000313" key="2">
    <source>
        <dbReference type="Proteomes" id="UP000218272"/>
    </source>
</evidence>
<dbReference type="OrthoDB" id="9974935at2"/>
<sequence length="206" mass="22088">MRWLFDAIAHVGIELAGLLGDGVRWLLARPWRLAMLILALLCLWLHGQARSARDLAEARRVQAAAWQGKFRDQKAEMQKFVGMVRDARAEAARKDRENAARVGREGAAILQEVKNDHQADLAAARADLADRLRDARTRSGAASAAGGGGAADLSGVPVLSSGPLRPGEAAIVDEADLAICTANTVTLEALNAAWDRIARIDINGLQ</sequence>
<dbReference type="AlphaFoldDB" id="A0A1E1F2N1"/>
<dbReference type="EMBL" id="AP017655">
    <property type="protein sequence ID" value="BAV64779.1"/>
    <property type="molecule type" value="Genomic_DNA"/>
</dbReference>
<name>A0A1E1F2N1_9SPHN</name>
<gene>
    <name evidence="1" type="ORF">SCLO_1017390</name>
</gene>